<dbReference type="PANTHER" id="PTHR15109:SF2">
    <property type="entry name" value="PROTEIN FAM193A"/>
    <property type="match status" value="1"/>
</dbReference>
<protein>
    <submittedName>
        <fullName evidence="2">Uncharacterized protein</fullName>
    </submittedName>
</protein>
<dbReference type="PANTHER" id="PTHR15109">
    <property type="entry name" value="AGAP004327-PA"/>
    <property type="match status" value="1"/>
</dbReference>
<accession>A0A5N3UP76</accession>
<reference evidence="2 3" key="1">
    <citation type="submission" date="2019-06" db="EMBL/GenBank/DDBJ databases">
        <title>Discovery of a novel chromosome fission-fusion reversal in muntjac.</title>
        <authorList>
            <person name="Mudd A.B."/>
            <person name="Bredeson J.V."/>
            <person name="Baum R."/>
            <person name="Hockemeyer D."/>
            <person name="Rokhsar D.S."/>
        </authorList>
    </citation>
    <scope>NUCLEOTIDE SEQUENCE [LARGE SCALE GENOMIC DNA]</scope>
    <source>
        <strain evidence="2">UCam_UCB_Mr</strain>
        <tissue evidence="2">Fibroblast cell line</tissue>
    </source>
</reference>
<proteinExistence type="predicted"/>
<evidence type="ECO:0000313" key="3">
    <source>
        <dbReference type="Proteomes" id="UP000326062"/>
    </source>
</evidence>
<dbReference type="Proteomes" id="UP000326062">
    <property type="component" value="Unassembled WGS sequence"/>
</dbReference>
<dbReference type="EMBL" id="VCEB01008252">
    <property type="protein sequence ID" value="KAB0338517.1"/>
    <property type="molecule type" value="Genomic_DNA"/>
</dbReference>
<name>A0A5N3UP76_MUNRE</name>
<feature type="region of interest" description="Disordered" evidence="1">
    <location>
        <begin position="262"/>
        <end position="330"/>
    </location>
</feature>
<organism evidence="2 3">
    <name type="scientific">Muntiacus reevesi</name>
    <name type="common">Reeves' muntjac</name>
    <name type="synonym">Cervus reevesi</name>
    <dbReference type="NCBI Taxonomy" id="9886"/>
    <lineage>
        <taxon>Eukaryota</taxon>
        <taxon>Metazoa</taxon>
        <taxon>Chordata</taxon>
        <taxon>Craniata</taxon>
        <taxon>Vertebrata</taxon>
        <taxon>Euteleostomi</taxon>
        <taxon>Mammalia</taxon>
        <taxon>Eutheria</taxon>
        <taxon>Laurasiatheria</taxon>
        <taxon>Artiodactyla</taxon>
        <taxon>Ruminantia</taxon>
        <taxon>Pecora</taxon>
        <taxon>Cervidae</taxon>
        <taxon>Muntiacinae</taxon>
        <taxon>Muntiacus</taxon>
    </lineage>
</organism>
<evidence type="ECO:0000256" key="1">
    <source>
        <dbReference type="SAM" id="MobiDB-lite"/>
    </source>
</evidence>
<feature type="non-terminal residue" evidence="2">
    <location>
        <position position="395"/>
    </location>
</feature>
<dbReference type="InterPro" id="IPR029717">
    <property type="entry name" value="FAM193"/>
</dbReference>
<feature type="non-terminal residue" evidence="2">
    <location>
        <position position="1"/>
    </location>
</feature>
<comment type="caution">
    <text evidence="2">The sequence shown here is derived from an EMBL/GenBank/DDBJ whole genome shotgun (WGS) entry which is preliminary data.</text>
</comment>
<feature type="compositionally biased region" description="Low complexity" evidence="1">
    <location>
        <begin position="190"/>
        <end position="200"/>
    </location>
</feature>
<keyword evidence="3" id="KW-1185">Reference proteome</keyword>
<feature type="region of interest" description="Disordered" evidence="1">
    <location>
        <begin position="183"/>
        <end position="205"/>
    </location>
</feature>
<evidence type="ECO:0000313" key="2">
    <source>
        <dbReference type="EMBL" id="KAB0338517.1"/>
    </source>
</evidence>
<gene>
    <name evidence="2" type="ORF">FD755_025232</name>
</gene>
<sequence>AARSLNQRHNLLVFFPVVENLLCMCPCPFSLPPFLTDRHPQCSDHSEDNPTPPFQWLCFTLAGTKTLFLYPPRFPQMTMKAKQRMLTEDWELFKQRRFIEEQFTKKKAVAGENSFTDTMRHVLSSRLSVPDCPNCNYRRRCACDDCSLSHILTCGIMDPPVTGDIHIHQLPLPVDAATDCLSEMRPPGVSSASSGSASSSPITVQQHPRLILTDNGSAPTFCSDDEDVAPLSAKFADIYPLSNYEDAEVVASMNGVHGELNGGGENLALKDESPQVSSTSGSSSEADDEEADGESSGEPPGAPKEDTALGNGSPREEESKVDSPPPSYPAPQWNVKISKKCWFCKGAFLSGSNLLLTKGEDILPDCHFFLRDPGFIIDAQAVLKGRTRPAPPSPP</sequence>
<feature type="compositionally biased region" description="Acidic residues" evidence="1">
    <location>
        <begin position="285"/>
        <end position="295"/>
    </location>
</feature>
<dbReference type="AlphaFoldDB" id="A0A5N3UP76"/>